<accession>X0YVL6</accession>
<dbReference type="AlphaFoldDB" id="X0YVL6"/>
<name>X0YVL6_9ZZZZ</name>
<reference evidence="1" key="1">
    <citation type="journal article" date="2014" name="Front. Microbiol.">
        <title>High frequency of phylogenetically diverse reductive dehalogenase-homologous genes in deep subseafloor sedimentary metagenomes.</title>
        <authorList>
            <person name="Kawai M."/>
            <person name="Futagami T."/>
            <person name="Toyoda A."/>
            <person name="Takaki Y."/>
            <person name="Nishi S."/>
            <person name="Hori S."/>
            <person name="Arai W."/>
            <person name="Tsubouchi T."/>
            <person name="Morono Y."/>
            <person name="Uchiyama I."/>
            <person name="Ito T."/>
            <person name="Fujiyama A."/>
            <person name="Inagaki F."/>
            <person name="Takami H."/>
        </authorList>
    </citation>
    <scope>NUCLEOTIDE SEQUENCE</scope>
    <source>
        <strain evidence="1">Expedition CK06-06</strain>
    </source>
</reference>
<organism evidence="1">
    <name type="scientific">marine sediment metagenome</name>
    <dbReference type="NCBI Taxonomy" id="412755"/>
    <lineage>
        <taxon>unclassified sequences</taxon>
        <taxon>metagenomes</taxon>
        <taxon>ecological metagenomes</taxon>
    </lineage>
</organism>
<gene>
    <name evidence="1" type="ORF">S01H1_77393</name>
</gene>
<protein>
    <submittedName>
        <fullName evidence="1">Uncharacterized protein</fullName>
    </submittedName>
</protein>
<feature type="non-terminal residue" evidence="1">
    <location>
        <position position="1"/>
    </location>
</feature>
<evidence type="ECO:0000313" key="1">
    <source>
        <dbReference type="EMBL" id="GAG50682.1"/>
    </source>
</evidence>
<dbReference type="EMBL" id="BARS01052004">
    <property type="protein sequence ID" value="GAG50682.1"/>
    <property type="molecule type" value="Genomic_DNA"/>
</dbReference>
<proteinExistence type="predicted"/>
<sequence>IDCLGGGQELLYTDLFLNRSVRTTRIMRHSKH</sequence>
<comment type="caution">
    <text evidence="1">The sequence shown here is derived from an EMBL/GenBank/DDBJ whole genome shotgun (WGS) entry which is preliminary data.</text>
</comment>